<dbReference type="InterPro" id="IPR003722">
    <property type="entry name" value="Cbl_synth_CobH/CbiC"/>
</dbReference>
<dbReference type="AlphaFoldDB" id="A0A2N8PWC9"/>
<keyword evidence="4 6" id="KW-0413">Isomerase</keyword>
<evidence type="ECO:0000259" key="5">
    <source>
        <dbReference type="Pfam" id="PF02570"/>
    </source>
</evidence>
<dbReference type="Pfam" id="PF02570">
    <property type="entry name" value="CbiC"/>
    <property type="match status" value="1"/>
</dbReference>
<dbReference type="GO" id="GO:0043778">
    <property type="term" value="F:cobalt-precorrin-8 methylmutase activity"/>
    <property type="evidence" value="ECO:0007669"/>
    <property type="project" value="UniProtKB-EC"/>
</dbReference>
<dbReference type="GO" id="GO:0009236">
    <property type="term" value="P:cobalamin biosynthetic process"/>
    <property type="evidence" value="ECO:0007669"/>
    <property type="project" value="UniProtKB-UniPathway"/>
</dbReference>
<protein>
    <submittedName>
        <fullName evidence="6">Cobalt-precorrin-8 methylmutase</fullName>
        <ecNumber evidence="6">5.4.99.60</ecNumber>
    </submittedName>
</protein>
<evidence type="ECO:0000313" key="9">
    <source>
        <dbReference type="Proteomes" id="UP001264335"/>
    </source>
</evidence>
<dbReference type="EC" id="5.4.99.60" evidence="6"/>
<name>A0A2N8PWC9_ENTAV</name>
<reference evidence="6 9" key="2">
    <citation type="submission" date="2023-03" db="EMBL/GenBank/DDBJ databases">
        <authorList>
            <person name="Shen W."/>
            <person name="Cai J."/>
        </authorList>
    </citation>
    <scope>NUCLEOTIDE SEQUENCE [LARGE SCALE GENOMIC DNA]</scope>
    <source>
        <strain evidence="6 9">Y2</strain>
    </source>
</reference>
<evidence type="ECO:0000256" key="4">
    <source>
        <dbReference type="ARBA" id="ARBA00023235"/>
    </source>
</evidence>
<evidence type="ECO:0000313" key="7">
    <source>
        <dbReference type="EMBL" id="TRZ33700.1"/>
    </source>
</evidence>
<dbReference type="PANTHER" id="PTHR43588">
    <property type="entry name" value="COBALT-PRECORRIN-8 METHYLMUTASE"/>
    <property type="match status" value="1"/>
</dbReference>
<dbReference type="EMBL" id="PDXQ01000001">
    <property type="protein sequence ID" value="TRZ33700.1"/>
    <property type="molecule type" value="Genomic_DNA"/>
</dbReference>
<dbReference type="EMBL" id="JARPWY010000003">
    <property type="protein sequence ID" value="MDT2512990.1"/>
    <property type="molecule type" value="Genomic_DNA"/>
</dbReference>
<dbReference type="SUPFAM" id="SSF63965">
    <property type="entry name" value="Precorrin-8X methylmutase CbiC/CobH"/>
    <property type="match status" value="1"/>
</dbReference>
<evidence type="ECO:0000256" key="1">
    <source>
        <dbReference type="ARBA" id="ARBA00004953"/>
    </source>
</evidence>
<accession>A0A2N8PWC9</accession>
<keyword evidence="3" id="KW-0169">Cobalamin biosynthesis</keyword>
<organism evidence="6 9">
    <name type="scientific">Enterococcus avium</name>
    <name type="common">Streptococcus avium</name>
    <dbReference type="NCBI Taxonomy" id="33945"/>
    <lineage>
        <taxon>Bacteria</taxon>
        <taxon>Bacillati</taxon>
        <taxon>Bacillota</taxon>
        <taxon>Bacilli</taxon>
        <taxon>Lactobacillales</taxon>
        <taxon>Enterococcaceae</taxon>
        <taxon>Enterococcus</taxon>
    </lineage>
</organism>
<evidence type="ECO:0000256" key="2">
    <source>
        <dbReference type="ARBA" id="ARBA00009774"/>
    </source>
</evidence>
<comment type="pathway">
    <text evidence="1">Cofactor biosynthesis; adenosylcobalamin biosynthesis.</text>
</comment>
<evidence type="ECO:0000313" key="8">
    <source>
        <dbReference type="Proteomes" id="UP000316316"/>
    </source>
</evidence>
<dbReference type="UniPathway" id="UPA00148"/>
<dbReference type="GO" id="GO:0016993">
    <property type="term" value="F:precorrin-8X methylmutase activity"/>
    <property type="evidence" value="ECO:0007669"/>
    <property type="project" value="InterPro"/>
</dbReference>
<comment type="caution">
    <text evidence="6">The sequence shown here is derived from an EMBL/GenBank/DDBJ whole genome shotgun (WGS) entry which is preliminary data.</text>
</comment>
<proteinExistence type="inferred from homology"/>
<dbReference type="PANTHER" id="PTHR43588:SF1">
    <property type="entry name" value="COBALT-PRECORRIN-8 METHYLMUTASE"/>
    <property type="match status" value="1"/>
</dbReference>
<comment type="similarity">
    <text evidence="2">Belongs to the CobH/CbiC family.</text>
</comment>
<dbReference type="Proteomes" id="UP001264335">
    <property type="component" value="Unassembled WGS sequence"/>
</dbReference>
<dbReference type="Proteomes" id="UP000316316">
    <property type="component" value="Unassembled WGS sequence"/>
</dbReference>
<feature type="domain" description="Cobalamin biosynthesis precorrin-8X methylmutase CobH/CbiC" evidence="5">
    <location>
        <begin position="10"/>
        <end position="209"/>
    </location>
</feature>
<evidence type="ECO:0000256" key="3">
    <source>
        <dbReference type="ARBA" id="ARBA00022573"/>
    </source>
</evidence>
<evidence type="ECO:0000313" key="6">
    <source>
        <dbReference type="EMBL" id="MDT2512990.1"/>
    </source>
</evidence>
<dbReference type="RefSeq" id="WP_049219752.1">
    <property type="nucleotide sequence ID" value="NZ_CABGUH010000016.1"/>
</dbReference>
<reference evidence="7 8" key="1">
    <citation type="submission" date="2017-10" db="EMBL/GenBank/DDBJ databases">
        <title>FDA dAtabase for Regulatory Grade micrObial Sequences (FDA-ARGOS): Supporting development and validation of Infectious Disease Dx tests.</title>
        <authorList>
            <person name="Campos J."/>
            <person name="Goldberg B."/>
            <person name="Tallon L.J."/>
            <person name="Sadzewicz L."/>
            <person name="Sengamalay N."/>
            <person name="Ott S."/>
            <person name="Godinez A."/>
            <person name="Nagaraj S."/>
            <person name="Vyas G."/>
            <person name="Aluvathingal J."/>
            <person name="Nadendla S."/>
            <person name="Geyer C."/>
            <person name="Nandy P."/>
            <person name="Hobson J."/>
            <person name="Sichtig H."/>
        </authorList>
    </citation>
    <scope>NUCLEOTIDE SEQUENCE [LARGE SCALE GENOMIC DNA]</scope>
    <source>
        <strain evidence="7 8">FDAARGOS_185</strain>
    </source>
</reference>
<dbReference type="NCBIfam" id="NF006137">
    <property type="entry name" value="PRK08286.1"/>
    <property type="match status" value="1"/>
</dbReference>
<dbReference type="Gene3D" id="3.40.50.10230">
    <property type="entry name" value="Cobalamin biosynthesis CobH/CbiC, precorrin-8X methylmutase"/>
    <property type="match status" value="1"/>
</dbReference>
<dbReference type="InterPro" id="IPR036588">
    <property type="entry name" value="CobH/CbiC_sf"/>
</dbReference>
<gene>
    <name evidence="7" type="ORF">AUF17_06240</name>
    <name evidence="6" type="ORF">P7D79_01965</name>
</gene>
<sequence length="216" mass="23737">MDYIRNPQLIETESFKIIQGIIDQEFPDYIFSSTKEEKIIKRVIHTSADFDYLKNLVFSNDVISELEKFFLGGDGTIFTDTTMALSGINKRLLDKLGIRYECYIADPEVAEQAKAKGMTRSMAGIERAATISGPKLFVIGNAPTAIFKLLELHKQGELNTVAVIGAPVGFVGAAESKEALFESDLPAIIARGRKGGSNVAAAIINAMLYQLIERKN</sequence>